<evidence type="ECO:0000256" key="1">
    <source>
        <dbReference type="HAMAP-Rule" id="MF_01411"/>
    </source>
</evidence>
<proteinExistence type="inferred from homology"/>
<dbReference type="HAMAP" id="MF_01411">
    <property type="entry name" value="LPS_assembly_LptD"/>
    <property type="match status" value="1"/>
</dbReference>
<accession>A0A2V1P6R1</accession>
<dbReference type="Gene3D" id="2.60.450.10">
    <property type="entry name" value="Lipopolysaccharide (LPS) transport protein A like domain"/>
    <property type="match status" value="1"/>
</dbReference>
<dbReference type="PANTHER" id="PTHR30189:SF1">
    <property type="entry name" value="LPS-ASSEMBLY PROTEIN LPTD"/>
    <property type="match status" value="1"/>
</dbReference>
<dbReference type="GO" id="GO:0015920">
    <property type="term" value="P:lipopolysaccharide transport"/>
    <property type="evidence" value="ECO:0007669"/>
    <property type="project" value="InterPro"/>
</dbReference>
<keyword evidence="1" id="KW-0472">Membrane</keyword>
<gene>
    <name evidence="1" type="primary">lptD</name>
    <name evidence="3" type="ORF">DFK10_02770</name>
</gene>
<dbReference type="AlphaFoldDB" id="A0A2V1P6R1"/>
<dbReference type="GO" id="GO:1990351">
    <property type="term" value="C:transporter complex"/>
    <property type="evidence" value="ECO:0007669"/>
    <property type="project" value="TreeGrafter"/>
</dbReference>
<sequence length="700" mass="77283" precursor="true">MIRRIALVVLLWLWPLALAAQAPATLVADRILVQDSGNQLIAEGNVEVFHDGTRLSAARITYDRSTDQLAIIGPIFIRTAEGEILTADRASLDARLERGLLRGARLILDERLQLAADRIDRVDSRYTQLTRTAATSCKVCDDGRPPLWEIRAGRVVHDSEARQLYFEDAQFRVYDLPIFWLPRMRLPDPTLTRATGLLIPEPRATDQLGLGIKLPYFIRLGDHRDLTLTPYLSPETTTLDARYRQAYLNGLIELRGGITNDTLTDAPRGYLFAEGAFRLKDGGILRFDVESASDDAYLLDYDISGADRLDSELSYTRVEDRQMRRAHVTLYQSLRAAEDNDRLPPVVAEAAWERRTTPSIGGTLTFGGALEGHLRTLDAGPDGLGDTLRAGATLDWRRSFVTRPGLMIETEAGLRLDHYAFSDDALADDTTRTRTQLGTTLRYPLIRKGPQATHLLEPVLQFAWSDQSGGAVPNEDSSTAEFDQTSLLSLSRFPGEDATETGARAALGLSWARRGDRGWNSRLTFGRVLRDRAEPDFTHTSGLDGTASDWLIAAALESPEGLALQGRTLVDDAAQVTRAEALLDWSNARLDLTAGYIFLPPDTEEDRADPVREISFDGTYRFNENWSAGLDMRYDLAAGSPSQAGLDVGWRNECVTVDFSVSRRFTSSTSVQPTTDFGLLVGLTGFSAGRVGASPGRCQD</sequence>
<comment type="similarity">
    <text evidence="1">Belongs to the LptD family.</text>
</comment>
<organism evidence="3 4">
    <name type="scientific">Salibaculum griseiflavum</name>
    <dbReference type="NCBI Taxonomy" id="1914409"/>
    <lineage>
        <taxon>Bacteria</taxon>
        <taxon>Pseudomonadati</taxon>
        <taxon>Pseudomonadota</taxon>
        <taxon>Alphaproteobacteria</taxon>
        <taxon>Rhodobacterales</taxon>
        <taxon>Roseobacteraceae</taxon>
        <taxon>Salibaculum</taxon>
    </lineage>
</organism>
<dbReference type="RefSeq" id="WP_109386338.1">
    <property type="nucleotide sequence ID" value="NZ_QETF01000002.1"/>
</dbReference>
<dbReference type="GO" id="GO:0043165">
    <property type="term" value="P:Gram-negative-bacterium-type cell outer membrane assembly"/>
    <property type="evidence" value="ECO:0007669"/>
    <property type="project" value="UniProtKB-UniRule"/>
</dbReference>
<name>A0A2V1P6R1_9RHOB</name>
<comment type="caution">
    <text evidence="1">Lacks conserved residue(s) required for the propagation of feature annotation.</text>
</comment>
<comment type="caution">
    <text evidence="3">The sequence shown here is derived from an EMBL/GenBank/DDBJ whole genome shotgun (WGS) entry which is preliminary data.</text>
</comment>
<evidence type="ECO:0000259" key="2">
    <source>
        <dbReference type="Pfam" id="PF04453"/>
    </source>
</evidence>
<dbReference type="InterPro" id="IPR020889">
    <property type="entry name" value="LipoPS_assembly_LptD"/>
</dbReference>
<dbReference type="PANTHER" id="PTHR30189">
    <property type="entry name" value="LPS-ASSEMBLY PROTEIN"/>
    <property type="match status" value="1"/>
</dbReference>
<dbReference type="Pfam" id="PF04453">
    <property type="entry name" value="LptD"/>
    <property type="match status" value="1"/>
</dbReference>
<dbReference type="Proteomes" id="UP000245293">
    <property type="component" value="Unassembled WGS sequence"/>
</dbReference>
<dbReference type="EMBL" id="QETF01000002">
    <property type="protein sequence ID" value="PWG18191.1"/>
    <property type="molecule type" value="Genomic_DNA"/>
</dbReference>
<feature type="signal peptide" evidence="1">
    <location>
        <begin position="1"/>
        <end position="19"/>
    </location>
</feature>
<dbReference type="InterPro" id="IPR050218">
    <property type="entry name" value="LptD"/>
</dbReference>
<keyword evidence="1" id="KW-0998">Cell outer membrane</keyword>
<evidence type="ECO:0000313" key="3">
    <source>
        <dbReference type="EMBL" id="PWG18191.1"/>
    </source>
</evidence>
<keyword evidence="1" id="KW-0732">Signal</keyword>
<comment type="subcellular location">
    <subcellularLocation>
        <location evidence="1">Cell outer membrane</location>
    </subcellularLocation>
</comment>
<dbReference type="GO" id="GO:0009279">
    <property type="term" value="C:cell outer membrane"/>
    <property type="evidence" value="ECO:0007669"/>
    <property type="project" value="UniProtKB-SubCell"/>
</dbReference>
<keyword evidence="4" id="KW-1185">Reference proteome</keyword>
<feature type="chain" id="PRO_5016187014" description="LPS-assembly protein LptD" evidence="1">
    <location>
        <begin position="20"/>
        <end position="700"/>
    </location>
</feature>
<evidence type="ECO:0000313" key="4">
    <source>
        <dbReference type="Proteomes" id="UP000245293"/>
    </source>
</evidence>
<dbReference type="InterPro" id="IPR007543">
    <property type="entry name" value="LptD_C"/>
</dbReference>
<dbReference type="OrthoDB" id="9760225at2"/>
<reference evidence="4" key="1">
    <citation type="submission" date="2018-05" db="EMBL/GenBank/DDBJ databases">
        <authorList>
            <person name="Du Z."/>
            <person name="Wang X."/>
        </authorList>
    </citation>
    <scope>NUCLEOTIDE SEQUENCE [LARGE SCALE GENOMIC DNA]</scope>
    <source>
        <strain evidence="4">WDS4C29</strain>
    </source>
</reference>
<comment type="function">
    <text evidence="1">Involved in the assembly of lipopolysaccharide (LPS) at the surface of the outer membrane.</text>
</comment>
<feature type="domain" description="LptD C-terminal" evidence="2">
    <location>
        <begin position="268"/>
        <end position="626"/>
    </location>
</feature>
<protein>
    <recommendedName>
        <fullName evidence="1">LPS-assembly protein LptD</fullName>
    </recommendedName>
</protein>
<comment type="subunit">
    <text evidence="1">Component of the lipopolysaccharide transport and assembly complex.</text>
</comment>